<proteinExistence type="predicted"/>
<sequence>MAVKFEGFSIREYASKMRSVDVVKCWPFGGGSSDETRKEDVEASLPPITVKKFRWWSDLLKVERSKENGESSKASCNETAFELGNIEAEEMEVALELSKTVLDRENEKLESVCSVKLKAKSRTQKKRSIVEIFAVAPQVERVDDDDEDEYEYDDEEEDSSEENEVHNSKVLALCDVLGSYVEGNEKKNKKKKKKKKKPKLKDETMSKLKKSKKMNKIKKKGLKIGRDRLVQSIAKKVYTTEYGAPAVKYGLDSEGFS</sequence>
<feature type="region of interest" description="Disordered" evidence="1">
    <location>
        <begin position="143"/>
        <end position="166"/>
    </location>
</feature>
<evidence type="ECO:0000256" key="1">
    <source>
        <dbReference type="SAM" id="MobiDB-lite"/>
    </source>
</evidence>
<organism evidence="2 3">
    <name type="scientific">Camellia sinensis var. sinensis</name>
    <name type="common">China tea</name>
    <dbReference type="NCBI Taxonomy" id="542762"/>
    <lineage>
        <taxon>Eukaryota</taxon>
        <taxon>Viridiplantae</taxon>
        <taxon>Streptophyta</taxon>
        <taxon>Embryophyta</taxon>
        <taxon>Tracheophyta</taxon>
        <taxon>Spermatophyta</taxon>
        <taxon>Magnoliopsida</taxon>
        <taxon>eudicotyledons</taxon>
        <taxon>Gunneridae</taxon>
        <taxon>Pentapetalae</taxon>
        <taxon>asterids</taxon>
        <taxon>Ericales</taxon>
        <taxon>Theaceae</taxon>
        <taxon>Camellia</taxon>
    </lineage>
</organism>
<feature type="compositionally biased region" description="Basic residues" evidence="1">
    <location>
        <begin position="207"/>
        <end position="216"/>
    </location>
</feature>
<feature type="compositionally biased region" description="Acidic residues" evidence="1">
    <location>
        <begin position="143"/>
        <end position="162"/>
    </location>
</feature>
<dbReference type="Proteomes" id="UP000306102">
    <property type="component" value="Unassembled WGS sequence"/>
</dbReference>
<gene>
    <name evidence="2" type="ORF">TEA_014728</name>
</gene>
<dbReference type="PANTHER" id="PTHR36892:SF1">
    <property type="entry name" value="OS05G0518200 PROTEIN"/>
    <property type="match status" value="1"/>
</dbReference>
<feature type="region of interest" description="Disordered" evidence="1">
    <location>
        <begin position="184"/>
        <end position="216"/>
    </location>
</feature>
<dbReference type="AlphaFoldDB" id="A0A4S4ELV7"/>
<evidence type="ECO:0000313" key="3">
    <source>
        <dbReference type="Proteomes" id="UP000306102"/>
    </source>
</evidence>
<evidence type="ECO:0000313" key="2">
    <source>
        <dbReference type="EMBL" id="THG17619.1"/>
    </source>
</evidence>
<feature type="compositionally biased region" description="Basic residues" evidence="1">
    <location>
        <begin position="187"/>
        <end position="199"/>
    </location>
</feature>
<accession>A0A4S4ELV7</accession>
<dbReference type="EMBL" id="SDRB02003467">
    <property type="protein sequence ID" value="THG17619.1"/>
    <property type="molecule type" value="Genomic_DNA"/>
</dbReference>
<name>A0A4S4ELV7_CAMSN</name>
<keyword evidence="3" id="KW-1185">Reference proteome</keyword>
<dbReference type="PANTHER" id="PTHR36892">
    <property type="entry name" value="OS01G0201800 PROTEIN"/>
    <property type="match status" value="1"/>
</dbReference>
<protein>
    <submittedName>
        <fullName evidence="2">Uncharacterized protein</fullName>
    </submittedName>
</protein>
<comment type="caution">
    <text evidence="2">The sequence shown here is derived from an EMBL/GenBank/DDBJ whole genome shotgun (WGS) entry which is preliminary data.</text>
</comment>
<reference evidence="2 3" key="1">
    <citation type="journal article" date="2018" name="Proc. Natl. Acad. Sci. U.S.A.">
        <title>Draft genome sequence of Camellia sinensis var. sinensis provides insights into the evolution of the tea genome and tea quality.</title>
        <authorList>
            <person name="Wei C."/>
            <person name="Yang H."/>
            <person name="Wang S."/>
            <person name="Zhao J."/>
            <person name="Liu C."/>
            <person name="Gao L."/>
            <person name="Xia E."/>
            <person name="Lu Y."/>
            <person name="Tai Y."/>
            <person name="She G."/>
            <person name="Sun J."/>
            <person name="Cao H."/>
            <person name="Tong W."/>
            <person name="Gao Q."/>
            <person name="Li Y."/>
            <person name="Deng W."/>
            <person name="Jiang X."/>
            <person name="Wang W."/>
            <person name="Chen Q."/>
            <person name="Zhang S."/>
            <person name="Li H."/>
            <person name="Wu J."/>
            <person name="Wang P."/>
            <person name="Li P."/>
            <person name="Shi C."/>
            <person name="Zheng F."/>
            <person name="Jian J."/>
            <person name="Huang B."/>
            <person name="Shan D."/>
            <person name="Shi M."/>
            <person name="Fang C."/>
            <person name="Yue Y."/>
            <person name="Li F."/>
            <person name="Li D."/>
            <person name="Wei S."/>
            <person name="Han B."/>
            <person name="Jiang C."/>
            <person name="Yin Y."/>
            <person name="Xia T."/>
            <person name="Zhang Z."/>
            <person name="Bennetzen J.L."/>
            <person name="Zhao S."/>
            <person name="Wan X."/>
        </authorList>
    </citation>
    <scope>NUCLEOTIDE SEQUENCE [LARGE SCALE GENOMIC DNA]</scope>
    <source>
        <strain evidence="3">cv. Shuchazao</strain>
        <tissue evidence="2">Leaf</tissue>
    </source>
</reference>